<accession>U4QJF9</accession>
<organism evidence="1 2">
    <name type="scientific">Tepidanaerobacter acetatoxydans (strain DSM 21804 / JCM 16047 / Re1)</name>
    <dbReference type="NCBI Taxonomy" id="1209989"/>
    <lineage>
        <taxon>Bacteria</taxon>
        <taxon>Bacillati</taxon>
        <taxon>Bacillota</taxon>
        <taxon>Clostridia</taxon>
        <taxon>Thermosediminibacterales</taxon>
        <taxon>Tepidanaerobacteraceae</taxon>
        <taxon>Tepidanaerobacter</taxon>
    </lineage>
</organism>
<keyword evidence="2" id="KW-1185">Reference proteome</keyword>
<evidence type="ECO:0000313" key="1">
    <source>
        <dbReference type="EMBL" id="CDI40890.1"/>
    </source>
</evidence>
<proteinExistence type="predicted"/>
<protein>
    <submittedName>
        <fullName evidence="1">Uncharacterized protein</fullName>
    </submittedName>
</protein>
<dbReference type="KEGG" id="tae:TepiRe1_2091"/>
<name>U4QJF9_TEPAE</name>
<dbReference type="HOGENOM" id="CLU_2653258_0_0_9"/>
<dbReference type="Proteomes" id="UP000010802">
    <property type="component" value="Chromosome"/>
</dbReference>
<gene>
    <name evidence="1" type="ordered locus">TEPIRE1_2091</name>
</gene>
<reference evidence="2" key="1">
    <citation type="journal article" date="2013" name="Genome Announc.">
        <title>First genome sequence of a syntrophic acetate-oxidizing bacterium, Tepidanaerobacter acetatoxydans strain Re1.</title>
        <authorList>
            <person name="Manzoor S."/>
            <person name="Bongcam-Rudloff E."/>
            <person name="Schnurer A."/>
            <person name="Muller B."/>
        </authorList>
    </citation>
    <scope>NUCLEOTIDE SEQUENCE [LARGE SCALE GENOMIC DNA]</scope>
    <source>
        <strain evidence="2">Re1</strain>
    </source>
</reference>
<dbReference type="EMBL" id="HF563609">
    <property type="protein sequence ID" value="CDI40890.1"/>
    <property type="molecule type" value="Genomic_DNA"/>
</dbReference>
<evidence type="ECO:0000313" key="2">
    <source>
        <dbReference type="Proteomes" id="UP000010802"/>
    </source>
</evidence>
<sequence length="76" mass="9131">MLNLFRQNATYEELIHEKVTIKFTLSGNDIFPFVYKSYEINRVKKRNELFNNTHYNFSEEANYSPTSLDKLSSKRF</sequence>
<dbReference type="AlphaFoldDB" id="U4QJF9"/>